<sequence>MSNLDRADSLIKAVERTIKEPVTVSNSAEFLVGVDLGTAYTVIVVLDKDKNPIACEMEFAQVIRDGLVVDYMGALNIVKRLKQKIEGKLGIELTKAAIAVPPGTGERDTQTHIYVVEGAGMEVTEVLDEPTAANAVLKVKNGVIVDVGGGTTGLSIFENGKVIYSADEPTGGTQLSLVIAGGCRISFEEAERRKKQKENQKEIFTMVTPVIQKIAAIIKKHIKDFNINKIYLVGGTCCLAGIEKVIKKETGIETVKPSNPFLVTPLGIAMNCSMGEEVKLNGYGEVS</sequence>
<proteinExistence type="predicted"/>
<dbReference type="PANTHER" id="PTHR32432">
    <property type="entry name" value="CELL DIVISION PROTEIN FTSA-RELATED"/>
    <property type="match status" value="1"/>
</dbReference>
<dbReference type="NCBIfam" id="TIGR02529">
    <property type="entry name" value="EutJ"/>
    <property type="match status" value="1"/>
</dbReference>
<dbReference type="AlphaFoldDB" id="A0A9J6P518"/>
<dbReference type="Pfam" id="PF11104">
    <property type="entry name" value="PilM_2"/>
    <property type="match status" value="1"/>
</dbReference>
<dbReference type="NCBIfam" id="NF011660">
    <property type="entry name" value="PRK15080.1"/>
    <property type="match status" value="1"/>
</dbReference>
<accession>A0A9J6P518</accession>
<comment type="caution">
    <text evidence="1">The sequence shown here is derived from an EMBL/GenBank/DDBJ whole genome shotgun (WGS) entry which is preliminary data.</text>
</comment>
<reference evidence="1" key="1">
    <citation type="journal article" date="2021" name="mSystems">
        <title>Bacteria and Archaea Synergistically Convert Glycine Betaine to Biogenic Methane in the Formosa Cold Seep of the South China Sea.</title>
        <authorList>
            <person name="Li L."/>
            <person name="Zhang W."/>
            <person name="Zhang S."/>
            <person name="Song L."/>
            <person name="Sun Q."/>
            <person name="Zhang H."/>
            <person name="Xiang H."/>
            <person name="Dong X."/>
        </authorList>
    </citation>
    <scope>NUCLEOTIDE SEQUENCE</scope>
    <source>
        <strain evidence="1">ZWT</strain>
    </source>
</reference>
<dbReference type="Gene3D" id="3.30.420.40">
    <property type="match status" value="2"/>
</dbReference>
<protein>
    <submittedName>
        <fullName evidence="1">Ethanolamine utilization protein EutJ</fullName>
    </submittedName>
</protein>
<reference evidence="1" key="2">
    <citation type="submission" date="2021-04" db="EMBL/GenBank/DDBJ databases">
        <authorList>
            <person name="Dong X."/>
        </authorList>
    </citation>
    <scope>NUCLEOTIDE SEQUENCE</scope>
    <source>
        <strain evidence="1">ZWT</strain>
    </source>
</reference>
<dbReference type="PANTHER" id="PTHR32432:SF3">
    <property type="entry name" value="ETHANOLAMINE UTILIZATION PROTEIN EUTJ"/>
    <property type="match status" value="1"/>
</dbReference>
<dbReference type="InterPro" id="IPR043129">
    <property type="entry name" value="ATPase_NBD"/>
</dbReference>
<keyword evidence="2" id="KW-1185">Reference proteome</keyword>
<dbReference type="InterPro" id="IPR050696">
    <property type="entry name" value="FtsA/MreB"/>
</dbReference>
<dbReference type="EMBL" id="JAGSOJ010000003">
    <property type="protein sequence ID" value="MCM1991238.1"/>
    <property type="molecule type" value="Genomic_DNA"/>
</dbReference>
<dbReference type="Proteomes" id="UP001056429">
    <property type="component" value="Unassembled WGS sequence"/>
</dbReference>
<name>A0A9J6P518_9CLOT</name>
<gene>
    <name evidence="1" type="primary">eutJ</name>
    <name evidence="1" type="ORF">KDK92_16000</name>
</gene>
<dbReference type="CDD" id="cd24047">
    <property type="entry name" value="ASKHA_NBD_EutJ"/>
    <property type="match status" value="1"/>
</dbReference>
<dbReference type="RefSeq" id="WP_250860344.1">
    <property type="nucleotide sequence ID" value="NZ_JAGSOJ010000003.1"/>
</dbReference>
<evidence type="ECO:0000313" key="2">
    <source>
        <dbReference type="Proteomes" id="UP001056429"/>
    </source>
</evidence>
<evidence type="ECO:0000313" key="1">
    <source>
        <dbReference type="EMBL" id="MCM1991238.1"/>
    </source>
</evidence>
<organism evidence="1 2">
    <name type="scientific">Oceanirhabdus seepicola</name>
    <dbReference type="NCBI Taxonomy" id="2828781"/>
    <lineage>
        <taxon>Bacteria</taxon>
        <taxon>Bacillati</taxon>
        <taxon>Bacillota</taxon>
        <taxon>Clostridia</taxon>
        <taxon>Eubacteriales</taxon>
        <taxon>Clostridiaceae</taxon>
        <taxon>Oceanirhabdus</taxon>
    </lineage>
</organism>
<dbReference type="InterPro" id="IPR013366">
    <property type="entry name" value="EutJ"/>
</dbReference>
<dbReference type="InterPro" id="IPR005883">
    <property type="entry name" value="PilM"/>
</dbReference>
<dbReference type="SUPFAM" id="SSF53067">
    <property type="entry name" value="Actin-like ATPase domain"/>
    <property type="match status" value="2"/>
</dbReference>